<dbReference type="SFLD" id="SFLDS00003">
    <property type="entry name" value="Haloacid_Dehalogenase"/>
    <property type="match status" value="1"/>
</dbReference>
<dbReference type="SUPFAM" id="SSF56784">
    <property type="entry name" value="HAD-like"/>
    <property type="match status" value="1"/>
</dbReference>
<organism evidence="6 7">
    <name type="scientific">Halarchaeum grantii</name>
    <dbReference type="NCBI Taxonomy" id="1193105"/>
    <lineage>
        <taxon>Archaea</taxon>
        <taxon>Methanobacteriati</taxon>
        <taxon>Methanobacteriota</taxon>
        <taxon>Stenosarchaea group</taxon>
        <taxon>Halobacteria</taxon>
        <taxon>Halobacteriales</taxon>
        <taxon>Halobacteriaceae</taxon>
    </lineage>
</organism>
<comment type="caution">
    <text evidence="6">The sequence shown here is derived from an EMBL/GenBank/DDBJ whole genome shotgun (WGS) entry which is preliminary data.</text>
</comment>
<dbReference type="InterPro" id="IPR051600">
    <property type="entry name" value="Beta-PGM-like"/>
</dbReference>
<evidence type="ECO:0000313" key="7">
    <source>
        <dbReference type="Proteomes" id="UP000628840"/>
    </source>
</evidence>
<dbReference type="NCBIfam" id="TIGR01549">
    <property type="entry name" value="HAD-SF-IA-v1"/>
    <property type="match status" value="1"/>
</dbReference>
<keyword evidence="7" id="KW-1185">Reference proteome</keyword>
<comment type="cofactor">
    <cofactor evidence="1">
        <name>Mg(2+)</name>
        <dbReference type="ChEBI" id="CHEBI:18420"/>
    </cofactor>
</comment>
<reference evidence="6 7" key="1">
    <citation type="journal article" date="2019" name="Int. J. Syst. Evol. Microbiol.">
        <title>The Global Catalogue of Microorganisms (GCM) 10K type strain sequencing project: providing services to taxonomists for standard genome sequencing and annotation.</title>
        <authorList>
            <consortium name="The Broad Institute Genomics Platform"/>
            <consortium name="The Broad Institute Genome Sequencing Center for Infectious Disease"/>
            <person name="Wu L."/>
            <person name="Ma J."/>
        </authorList>
    </citation>
    <scope>NUCLEOTIDE SEQUENCE [LARGE SCALE GENOMIC DNA]</scope>
    <source>
        <strain evidence="6 7">JCM 19585</strain>
    </source>
</reference>
<evidence type="ECO:0000313" key="6">
    <source>
        <dbReference type="EMBL" id="GGL23318.1"/>
    </source>
</evidence>
<keyword evidence="5" id="KW-0119">Carbohydrate metabolism</keyword>
<proteinExistence type="inferred from homology"/>
<dbReference type="PANTHER" id="PTHR46193">
    <property type="entry name" value="6-PHOSPHOGLUCONATE PHOSPHATASE"/>
    <property type="match status" value="1"/>
</dbReference>
<dbReference type="GO" id="GO:0046872">
    <property type="term" value="F:metal ion binding"/>
    <property type="evidence" value="ECO:0007669"/>
    <property type="project" value="UniProtKB-KW"/>
</dbReference>
<dbReference type="InterPro" id="IPR036412">
    <property type="entry name" value="HAD-like_sf"/>
</dbReference>
<dbReference type="Gene3D" id="1.10.150.240">
    <property type="entry name" value="Putative phosphatase, domain 2"/>
    <property type="match status" value="1"/>
</dbReference>
<dbReference type="Pfam" id="PF00702">
    <property type="entry name" value="Hydrolase"/>
    <property type="match status" value="1"/>
</dbReference>
<evidence type="ECO:0000256" key="4">
    <source>
        <dbReference type="ARBA" id="ARBA00022842"/>
    </source>
</evidence>
<dbReference type="PRINTS" id="PR00413">
    <property type="entry name" value="HADHALOGNASE"/>
</dbReference>
<dbReference type="InterPro" id="IPR006439">
    <property type="entry name" value="HAD-SF_hydro_IA"/>
</dbReference>
<protein>
    <submittedName>
        <fullName evidence="6">2-deoxyglucose-6-phosphatase</fullName>
    </submittedName>
</protein>
<evidence type="ECO:0000256" key="1">
    <source>
        <dbReference type="ARBA" id="ARBA00001946"/>
    </source>
</evidence>
<keyword evidence="3" id="KW-0479">Metal-binding</keyword>
<dbReference type="SFLD" id="SFLDG01135">
    <property type="entry name" value="C1.5.6:_HAD__Beta-PGM__Phospha"/>
    <property type="match status" value="1"/>
</dbReference>
<evidence type="ECO:0000256" key="2">
    <source>
        <dbReference type="ARBA" id="ARBA00007958"/>
    </source>
</evidence>
<dbReference type="EMBL" id="BMPF01000001">
    <property type="protein sequence ID" value="GGL23318.1"/>
    <property type="molecule type" value="Genomic_DNA"/>
</dbReference>
<dbReference type="GO" id="GO:0003824">
    <property type="term" value="F:catalytic activity"/>
    <property type="evidence" value="ECO:0007669"/>
    <property type="project" value="UniProtKB-ARBA"/>
</dbReference>
<name>A0A830EYV2_9EURY</name>
<dbReference type="SFLD" id="SFLDG01129">
    <property type="entry name" value="C1.5:_HAD__Beta-PGM__Phosphata"/>
    <property type="match status" value="1"/>
</dbReference>
<sequence>MAIEAVVFDMDGVVVDSEDYWREQIADILAEAVPGAEIDPARVVGINVYDQYDMLEAEGYDLAVDREGYFDLYDRYAEQLYTEHAALTPGFHDLLDDVAARGLPVGLVTSSFPSWVSSVFERFDLDERFDVVVTAGGEDVPGKPEPDLYELAAERLGVAPAAMLVVEDSEHGVAAATSAGAHVVGYSHGASADMDHSAADAVATSPADLRERVRAGLE</sequence>
<evidence type="ECO:0000256" key="5">
    <source>
        <dbReference type="ARBA" id="ARBA00023277"/>
    </source>
</evidence>
<accession>A0A830EYV2</accession>
<dbReference type="RefSeq" id="WP_229870843.1">
    <property type="nucleotide sequence ID" value="NZ_BMPF01000001.1"/>
</dbReference>
<dbReference type="InterPro" id="IPR023214">
    <property type="entry name" value="HAD_sf"/>
</dbReference>
<dbReference type="Gene3D" id="3.40.50.1000">
    <property type="entry name" value="HAD superfamily/HAD-like"/>
    <property type="match status" value="1"/>
</dbReference>
<dbReference type="InterPro" id="IPR023198">
    <property type="entry name" value="PGP-like_dom2"/>
</dbReference>
<comment type="similarity">
    <text evidence="2">Belongs to the HAD-like hydrolase superfamily.</text>
</comment>
<gene>
    <name evidence="6" type="ORF">GCM10009037_03600</name>
</gene>
<dbReference type="NCBIfam" id="TIGR01509">
    <property type="entry name" value="HAD-SF-IA-v3"/>
    <property type="match status" value="1"/>
</dbReference>
<keyword evidence="4" id="KW-0460">Magnesium</keyword>
<dbReference type="Proteomes" id="UP000628840">
    <property type="component" value="Unassembled WGS sequence"/>
</dbReference>
<evidence type="ECO:0000256" key="3">
    <source>
        <dbReference type="ARBA" id="ARBA00022723"/>
    </source>
</evidence>
<dbReference type="PANTHER" id="PTHR46193:SF18">
    <property type="entry name" value="HEXITOL PHOSPHATASE B"/>
    <property type="match status" value="1"/>
</dbReference>
<dbReference type="AlphaFoldDB" id="A0A830EYV2"/>